<reference evidence="3" key="1">
    <citation type="submission" date="2021-01" db="EMBL/GenBank/DDBJ databases">
        <authorList>
            <person name="Corre E."/>
            <person name="Pelletier E."/>
            <person name="Niang G."/>
            <person name="Scheremetjew M."/>
            <person name="Finn R."/>
            <person name="Kale V."/>
            <person name="Holt S."/>
            <person name="Cochrane G."/>
            <person name="Meng A."/>
            <person name="Brown T."/>
            <person name="Cohen L."/>
        </authorList>
    </citation>
    <scope>NUCLEOTIDE SEQUENCE</scope>
    <source>
        <strain evidence="3">CCMP644</strain>
    </source>
</reference>
<dbReference type="NCBIfam" id="TIGR02251">
    <property type="entry name" value="HIF-SF_euk"/>
    <property type="match status" value="1"/>
</dbReference>
<evidence type="ECO:0000313" key="3">
    <source>
        <dbReference type="EMBL" id="CAD8949570.1"/>
    </source>
</evidence>
<dbReference type="InterPro" id="IPR036412">
    <property type="entry name" value="HAD-like_sf"/>
</dbReference>
<sequence length="259" mass="29760">MAVFAVKMREIWQILWELWHSMRSFLDTVVCGYPDPFITVPTRCSRLRMHKAIVPRKMTLVLDLDETLVHSSPKRLFRYDYKIHIATADSPVGCWFFVAKRPHIDRFLRAVSRWFEIVVFTASLQHYADPVIDLIDPDGLVCRRFFRTGCVERNGNLVKDLSNVRGDLSQVVIVDNSPTAYSLHEANALPIETWHDDPTDQALLDLLPVLSGLSLLNDVRSILSLRHTSLREVRDTRDREAERPTLRDRERAAAAGARG</sequence>
<dbReference type="EMBL" id="HBFX01006696">
    <property type="protein sequence ID" value="CAD8949570.1"/>
    <property type="molecule type" value="Transcribed_RNA"/>
</dbReference>
<feature type="compositionally biased region" description="Basic and acidic residues" evidence="1">
    <location>
        <begin position="233"/>
        <end position="252"/>
    </location>
</feature>
<dbReference type="InterPro" id="IPR023214">
    <property type="entry name" value="HAD_sf"/>
</dbReference>
<name>A0A6U2GHI8_HEMAN</name>
<feature type="domain" description="FCP1 homology" evidence="2">
    <location>
        <begin position="53"/>
        <end position="213"/>
    </location>
</feature>
<accession>A0A6U2GHI8</accession>
<evidence type="ECO:0000259" key="2">
    <source>
        <dbReference type="PROSITE" id="PS50969"/>
    </source>
</evidence>
<dbReference type="Pfam" id="PF03031">
    <property type="entry name" value="NIF"/>
    <property type="match status" value="1"/>
</dbReference>
<proteinExistence type="predicted"/>
<dbReference type="PROSITE" id="PS50969">
    <property type="entry name" value="FCP1"/>
    <property type="match status" value="1"/>
</dbReference>
<dbReference type="CDD" id="cd07521">
    <property type="entry name" value="HAD_FCP1-like"/>
    <property type="match status" value="1"/>
</dbReference>
<gene>
    <name evidence="3" type="ORF">HAND00432_LOCUS4088</name>
</gene>
<organism evidence="3">
    <name type="scientific">Hemiselmis andersenii</name>
    <name type="common">Cryptophyte alga</name>
    <dbReference type="NCBI Taxonomy" id="464988"/>
    <lineage>
        <taxon>Eukaryota</taxon>
        <taxon>Cryptophyceae</taxon>
        <taxon>Cryptomonadales</taxon>
        <taxon>Hemiselmidaceae</taxon>
        <taxon>Hemiselmis</taxon>
    </lineage>
</organism>
<dbReference type="SMART" id="SM00577">
    <property type="entry name" value="CPDc"/>
    <property type="match status" value="1"/>
</dbReference>
<dbReference type="Gene3D" id="3.40.50.1000">
    <property type="entry name" value="HAD superfamily/HAD-like"/>
    <property type="match status" value="1"/>
</dbReference>
<dbReference type="PANTHER" id="PTHR12210">
    <property type="entry name" value="DULLARD PROTEIN PHOSPHATASE"/>
    <property type="match status" value="1"/>
</dbReference>
<dbReference type="AlphaFoldDB" id="A0A6U2GHI8"/>
<dbReference type="InterPro" id="IPR004274">
    <property type="entry name" value="FCP1_dom"/>
</dbReference>
<protein>
    <recommendedName>
        <fullName evidence="2">FCP1 homology domain-containing protein</fullName>
    </recommendedName>
</protein>
<dbReference type="GO" id="GO:0016791">
    <property type="term" value="F:phosphatase activity"/>
    <property type="evidence" value="ECO:0007669"/>
    <property type="project" value="InterPro"/>
</dbReference>
<dbReference type="InterPro" id="IPR050365">
    <property type="entry name" value="TIM50"/>
</dbReference>
<evidence type="ECO:0000256" key="1">
    <source>
        <dbReference type="SAM" id="MobiDB-lite"/>
    </source>
</evidence>
<dbReference type="InterPro" id="IPR011948">
    <property type="entry name" value="Dullard_phosphatase"/>
</dbReference>
<feature type="region of interest" description="Disordered" evidence="1">
    <location>
        <begin position="233"/>
        <end position="259"/>
    </location>
</feature>
<dbReference type="SUPFAM" id="SSF56784">
    <property type="entry name" value="HAD-like"/>
    <property type="match status" value="1"/>
</dbReference>
<dbReference type="FunFam" id="3.40.50.1000:FF:000093">
    <property type="entry name" value="NLI interacting factor-like phosphatase family protein"/>
    <property type="match status" value="1"/>
</dbReference>